<evidence type="ECO:0000259" key="1">
    <source>
        <dbReference type="Pfam" id="PF00326"/>
    </source>
</evidence>
<evidence type="ECO:0000313" key="2">
    <source>
        <dbReference type="EMBL" id="QHG89296.2"/>
    </source>
</evidence>
<dbReference type="AlphaFoldDB" id="A0A6P1LA36"/>
<dbReference type="KEGG" id="miw:EER00_00025"/>
<protein>
    <submittedName>
        <fullName evidence="2">Prolyl oligopeptidase family serine peptidase</fullName>
    </submittedName>
</protein>
<dbReference type="Proteomes" id="UP000464283">
    <property type="component" value="Chromosome"/>
</dbReference>
<dbReference type="GO" id="GO:0006508">
    <property type="term" value="P:proteolysis"/>
    <property type="evidence" value="ECO:0007669"/>
    <property type="project" value="InterPro"/>
</dbReference>
<sequence length="48" mass="5825">MYNGLKYKNIESKLVIFKNENHNILSVGKPNHKIKWYSEILNWLKKHL</sequence>
<reference evidence="3" key="1">
    <citation type="submission" date="2018-11" db="EMBL/GenBank/DDBJ databases">
        <title>The first complete genome sequence of Mycoplasma iowae strain 695.</title>
        <authorList>
            <person name="Ghanem M."/>
            <person name="El-Gazzar M."/>
        </authorList>
    </citation>
    <scope>NUCLEOTIDE SEQUENCE [LARGE SCALE GENOMIC DNA]</scope>
    <source>
        <strain evidence="3">695</strain>
    </source>
</reference>
<dbReference type="GO" id="GO:0008236">
    <property type="term" value="F:serine-type peptidase activity"/>
    <property type="evidence" value="ECO:0007669"/>
    <property type="project" value="InterPro"/>
</dbReference>
<accession>A0A6P1LA36</accession>
<dbReference type="EMBL" id="CP033512">
    <property type="protein sequence ID" value="QHG89296.2"/>
    <property type="molecule type" value="Genomic_DNA"/>
</dbReference>
<dbReference type="SUPFAM" id="SSF53474">
    <property type="entry name" value="alpha/beta-Hydrolases"/>
    <property type="match status" value="1"/>
</dbReference>
<dbReference type="RefSeq" id="WP_267678637.1">
    <property type="nucleotide sequence ID" value="NZ_CP033512.2"/>
</dbReference>
<dbReference type="InterPro" id="IPR029058">
    <property type="entry name" value="AB_hydrolase_fold"/>
</dbReference>
<evidence type="ECO:0000313" key="3">
    <source>
        <dbReference type="Proteomes" id="UP000464283"/>
    </source>
</evidence>
<name>A0A6P1LA36_MALIO</name>
<feature type="domain" description="Peptidase S9 prolyl oligopeptidase catalytic" evidence="1">
    <location>
        <begin position="2"/>
        <end position="48"/>
    </location>
</feature>
<dbReference type="Pfam" id="PF00326">
    <property type="entry name" value="Peptidase_S9"/>
    <property type="match status" value="1"/>
</dbReference>
<organism evidence="2 3">
    <name type="scientific">Malacoplasma iowae 695</name>
    <dbReference type="NCBI Taxonomy" id="1048830"/>
    <lineage>
        <taxon>Bacteria</taxon>
        <taxon>Bacillati</taxon>
        <taxon>Mycoplasmatota</taxon>
        <taxon>Mycoplasmoidales</taxon>
        <taxon>Mycoplasmoidaceae</taxon>
        <taxon>Malacoplasma</taxon>
    </lineage>
</organism>
<proteinExistence type="predicted"/>
<dbReference type="InterPro" id="IPR001375">
    <property type="entry name" value="Peptidase_S9_cat"/>
</dbReference>
<gene>
    <name evidence="2" type="ORF">EER00_00025</name>
</gene>
<dbReference type="Gene3D" id="3.40.50.1820">
    <property type="entry name" value="alpha/beta hydrolase"/>
    <property type="match status" value="1"/>
</dbReference>